<dbReference type="AlphaFoldDB" id="J0WYQ8"/>
<evidence type="ECO:0000313" key="2">
    <source>
        <dbReference type="Proteomes" id="UP000006415"/>
    </source>
</evidence>
<dbReference type="GO" id="GO:0016791">
    <property type="term" value="F:phosphatase activity"/>
    <property type="evidence" value="ECO:0007669"/>
    <property type="project" value="TreeGrafter"/>
</dbReference>
<accession>J0WYQ8</accession>
<reference evidence="1 2" key="1">
    <citation type="submission" date="2012-01" db="EMBL/GenBank/DDBJ databases">
        <title>The Genome Sequence of Scardovia wiggsiae F0424.</title>
        <authorList>
            <consortium name="The Broad Institute Genome Sequencing Platform"/>
            <person name="Earl A."/>
            <person name="Ward D."/>
            <person name="Feldgarden M."/>
            <person name="Gevers D."/>
            <person name="Izard J."/>
            <person name="Ganesan A."/>
            <person name="Baranova O.V."/>
            <person name="Blanton J.M."/>
            <person name="Tanner A.C."/>
            <person name="Mathney J."/>
            <person name="Dewhirst F.E."/>
            <person name="Young S.K."/>
            <person name="Zeng Q."/>
            <person name="Gargeya S."/>
            <person name="Fitzgerald M."/>
            <person name="Haas B."/>
            <person name="Abouelleil A."/>
            <person name="Alvarado L."/>
            <person name="Arachchi H.M."/>
            <person name="Berlin A."/>
            <person name="Chapman S.B."/>
            <person name="Gearin G."/>
            <person name="Goldberg J."/>
            <person name="Griggs A."/>
            <person name="Gujja S."/>
            <person name="Hansen M."/>
            <person name="Heiman D."/>
            <person name="Howarth C."/>
            <person name="Larimer J."/>
            <person name="Lui A."/>
            <person name="MacDonald P.J.P."/>
            <person name="McCowen C."/>
            <person name="Montmayeur A."/>
            <person name="Murphy C."/>
            <person name="Neiman D."/>
            <person name="Pearson M."/>
            <person name="Priest M."/>
            <person name="Roberts A."/>
            <person name="Saif S."/>
            <person name="Shea T."/>
            <person name="Sisk P."/>
            <person name="Stolte C."/>
            <person name="Sykes S."/>
            <person name="Wortman J."/>
            <person name="Nusbaum C."/>
            <person name="Birren B."/>
        </authorList>
    </citation>
    <scope>NUCLEOTIDE SEQUENCE [LARGE SCALE GENOMIC DNA]</scope>
    <source>
        <strain evidence="1 2">F0424</strain>
    </source>
</reference>
<dbReference type="Pfam" id="PF00300">
    <property type="entry name" value="His_Phos_1"/>
    <property type="match status" value="1"/>
</dbReference>
<dbReference type="HOGENOM" id="CLU_033323_5_1_11"/>
<dbReference type="CDD" id="cd07067">
    <property type="entry name" value="HP_PGM_like"/>
    <property type="match status" value="1"/>
</dbReference>
<sequence length="219" mass="24560">MAYTTIHLVRHGQVDNPGHVVYERMPGFHLSGRGRRMAEATARFIASRSDMCAAAAIYSSPLERTQETAEAIIAAVNMQRRTGPLPPLHLHTDSRIIEAGNEFRGRRIGHGEGALWKNGNWRLILNLWRPSWGESYKAIAERVSDFVYEQVDRYPGGSVIAVTHESPIWSFRHMLEKGRPEHNMLLRRTALASVTSLTFEAGTHRVMNIAYCDPAAGIS</sequence>
<comment type="caution">
    <text evidence="1">The sequence shown here is derived from an EMBL/GenBank/DDBJ whole genome shotgun (WGS) entry which is preliminary data.</text>
</comment>
<keyword evidence="2" id="KW-1185">Reference proteome</keyword>
<dbReference type="PANTHER" id="PTHR48100">
    <property type="entry name" value="BROAD-SPECIFICITY PHOSPHATASE YOR283W-RELATED"/>
    <property type="match status" value="1"/>
</dbReference>
<dbReference type="GO" id="GO:0005737">
    <property type="term" value="C:cytoplasm"/>
    <property type="evidence" value="ECO:0007669"/>
    <property type="project" value="TreeGrafter"/>
</dbReference>
<protein>
    <recommendedName>
        <fullName evidence="3">Phosphoglycerate mutase</fullName>
    </recommendedName>
</protein>
<gene>
    <name evidence="1" type="ORF">HMPREF9156_01224</name>
</gene>
<name>J0WYQ8_9BIFI</name>
<dbReference type="Proteomes" id="UP000006415">
    <property type="component" value="Unassembled WGS sequence"/>
</dbReference>
<dbReference type="SUPFAM" id="SSF53254">
    <property type="entry name" value="Phosphoglycerate mutase-like"/>
    <property type="match status" value="1"/>
</dbReference>
<proteinExistence type="predicted"/>
<evidence type="ECO:0000313" key="1">
    <source>
        <dbReference type="EMBL" id="EJD64729.1"/>
    </source>
</evidence>
<dbReference type="RefSeq" id="WP_007148287.1">
    <property type="nucleotide sequence ID" value="NZ_AKCI01000001.1"/>
</dbReference>
<evidence type="ECO:0008006" key="3">
    <source>
        <dbReference type="Google" id="ProtNLM"/>
    </source>
</evidence>
<dbReference type="InterPro" id="IPR029033">
    <property type="entry name" value="His_PPase_superfam"/>
</dbReference>
<dbReference type="Gene3D" id="3.40.50.1240">
    <property type="entry name" value="Phosphoglycerate mutase-like"/>
    <property type="match status" value="1"/>
</dbReference>
<dbReference type="STRING" id="857290.HMPREF9156_01224"/>
<dbReference type="SMART" id="SM00855">
    <property type="entry name" value="PGAM"/>
    <property type="match status" value="1"/>
</dbReference>
<dbReference type="eggNOG" id="COG0406">
    <property type="taxonomic scope" value="Bacteria"/>
</dbReference>
<dbReference type="PANTHER" id="PTHR48100:SF51">
    <property type="entry name" value="PHOSPHOGLYCERATE MUTASE"/>
    <property type="match status" value="1"/>
</dbReference>
<dbReference type="InterPro" id="IPR050275">
    <property type="entry name" value="PGM_Phosphatase"/>
</dbReference>
<dbReference type="EMBL" id="AGZS01000006">
    <property type="protein sequence ID" value="EJD64729.1"/>
    <property type="molecule type" value="Genomic_DNA"/>
</dbReference>
<dbReference type="InterPro" id="IPR013078">
    <property type="entry name" value="His_Pase_superF_clade-1"/>
</dbReference>
<dbReference type="OrthoDB" id="3215466at2"/>
<organism evidence="1 2">
    <name type="scientific">Scardovia wiggsiae F0424</name>
    <dbReference type="NCBI Taxonomy" id="857290"/>
    <lineage>
        <taxon>Bacteria</taxon>
        <taxon>Bacillati</taxon>
        <taxon>Actinomycetota</taxon>
        <taxon>Actinomycetes</taxon>
        <taxon>Bifidobacteriales</taxon>
        <taxon>Bifidobacteriaceae</taxon>
        <taxon>Scardovia</taxon>
    </lineage>
</organism>